<feature type="compositionally biased region" description="Basic residues" evidence="1">
    <location>
        <begin position="336"/>
        <end position="345"/>
    </location>
</feature>
<feature type="transmembrane region" description="Helical" evidence="2">
    <location>
        <begin position="352"/>
        <end position="371"/>
    </location>
</feature>
<feature type="region of interest" description="Disordered" evidence="1">
    <location>
        <begin position="395"/>
        <end position="414"/>
    </location>
</feature>
<dbReference type="PROSITE" id="PS50011">
    <property type="entry name" value="PROTEIN_KINASE_DOM"/>
    <property type="match status" value="1"/>
</dbReference>
<organism evidence="4 5">
    <name type="scientific">Uabimicrobium amorphum</name>
    <dbReference type="NCBI Taxonomy" id="2596890"/>
    <lineage>
        <taxon>Bacteria</taxon>
        <taxon>Pseudomonadati</taxon>
        <taxon>Planctomycetota</taxon>
        <taxon>Candidatus Uabimicrobiia</taxon>
        <taxon>Candidatus Uabimicrobiales</taxon>
        <taxon>Candidatus Uabimicrobiaceae</taxon>
        <taxon>Candidatus Uabimicrobium</taxon>
    </lineage>
</organism>
<protein>
    <submittedName>
        <fullName evidence="4">D-aminoacylase</fullName>
    </submittedName>
</protein>
<accession>A0A5S9IIP0</accession>
<dbReference type="InterPro" id="IPR050491">
    <property type="entry name" value="AmpC-like"/>
</dbReference>
<dbReference type="Gene3D" id="3.40.710.10">
    <property type="entry name" value="DD-peptidase/beta-lactamase superfamily"/>
    <property type="match status" value="1"/>
</dbReference>
<dbReference type="RefSeq" id="WP_151966355.1">
    <property type="nucleotide sequence ID" value="NZ_AP019860.1"/>
</dbReference>
<dbReference type="EMBL" id="AP019860">
    <property type="protein sequence ID" value="BBM82102.1"/>
    <property type="molecule type" value="Genomic_DNA"/>
</dbReference>
<dbReference type="SUPFAM" id="SSF56601">
    <property type="entry name" value="beta-lactamase/transpeptidase-like"/>
    <property type="match status" value="1"/>
</dbReference>
<dbReference type="Gene3D" id="1.10.510.10">
    <property type="entry name" value="Transferase(Phosphotransferase) domain 1"/>
    <property type="match status" value="1"/>
</dbReference>
<dbReference type="KEGG" id="uam:UABAM_00445"/>
<keyword evidence="2" id="KW-0472">Membrane</keyword>
<dbReference type="AlphaFoldDB" id="A0A5S9IIP0"/>
<name>A0A5S9IIP0_UABAM</name>
<dbReference type="PROSITE" id="PS00108">
    <property type="entry name" value="PROTEIN_KINASE_ST"/>
    <property type="match status" value="1"/>
</dbReference>
<dbReference type="InterPro" id="IPR012338">
    <property type="entry name" value="Beta-lactam/transpept-like"/>
</dbReference>
<reference evidence="4 5" key="1">
    <citation type="submission" date="2019-08" db="EMBL/GenBank/DDBJ databases">
        <title>Complete genome sequence of Candidatus Uab amorphum.</title>
        <authorList>
            <person name="Shiratori T."/>
            <person name="Suzuki S."/>
            <person name="Kakizawa Y."/>
            <person name="Ishida K."/>
        </authorList>
    </citation>
    <scope>NUCLEOTIDE SEQUENCE [LARGE SCALE GENOMIC DNA]</scope>
    <source>
        <strain evidence="4 5">SRT547</strain>
    </source>
</reference>
<dbReference type="PANTHER" id="PTHR46825">
    <property type="entry name" value="D-ALANYL-D-ALANINE-CARBOXYPEPTIDASE/ENDOPEPTIDASE AMPH"/>
    <property type="match status" value="1"/>
</dbReference>
<feature type="domain" description="Protein kinase" evidence="3">
    <location>
        <begin position="11"/>
        <end position="285"/>
    </location>
</feature>
<evidence type="ECO:0000256" key="1">
    <source>
        <dbReference type="SAM" id="MobiDB-lite"/>
    </source>
</evidence>
<feature type="compositionally biased region" description="Basic and acidic residues" evidence="1">
    <location>
        <begin position="395"/>
        <end position="413"/>
    </location>
</feature>
<dbReference type="InterPro" id="IPR001466">
    <property type="entry name" value="Beta-lactam-related"/>
</dbReference>
<keyword evidence="2" id="KW-1133">Transmembrane helix</keyword>
<evidence type="ECO:0000256" key="2">
    <source>
        <dbReference type="SAM" id="Phobius"/>
    </source>
</evidence>
<gene>
    <name evidence="4" type="ORF">UABAM_00445</name>
</gene>
<dbReference type="Pfam" id="PF00069">
    <property type="entry name" value="Pkinase"/>
    <property type="match status" value="1"/>
</dbReference>
<dbReference type="GO" id="GO:0005524">
    <property type="term" value="F:ATP binding"/>
    <property type="evidence" value="ECO:0007669"/>
    <property type="project" value="InterPro"/>
</dbReference>
<dbReference type="Proteomes" id="UP000326354">
    <property type="component" value="Chromosome"/>
</dbReference>
<keyword evidence="2" id="KW-0812">Transmembrane</keyword>
<dbReference type="CDD" id="cd14014">
    <property type="entry name" value="STKc_PknB_like"/>
    <property type="match status" value="1"/>
</dbReference>
<dbReference type="PANTHER" id="PTHR46825:SF9">
    <property type="entry name" value="BETA-LACTAMASE-RELATED DOMAIN-CONTAINING PROTEIN"/>
    <property type="match status" value="1"/>
</dbReference>
<dbReference type="InterPro" id="IPR011009">
    <property type="entry name" value="Kinase-like_dom_sf"/>
</dbReference>
<sequence length="808" mass="92413">MQNSNEHLNRYKIEKMVGKGGVAEVYKALDRKTNNIVAIKRLTATTENARKRFHKEYRFLRAVKHPNLIDVYDYIECNNETYMVLEFVHGKSLAEIITKHKGILSLAEQVAIAANACRGLEVLNAGGIIHRDIKPENIMVNDNTGVVKILDLGIGKNIADQDTSVTTTHGFIGTTAYASPEQGRNQISENSDVFSLGTTLYQFFLWEDYSPFFAQSNYATIYKLINEHPTPLYEKIHKNRLSLSSDNAYKRISKILRQAMEKDPEKRCQMNVLADSFCSISNDLVDASRLNDTQCGRVTKRMTPEFKKILDDMRLQYQDEDLIPTKKLSRSTTKSNRPHTRRRQRQIQNKSFPSWAVAVACVLAIFVFVVWSQQGATTTEKKKITKKVIRESPKKTIDKKKSSSIPVKRETNKQHNTQQPLITGIYVPAMKSFDLIISDFIKKCNIPGGAVAVVQHGRLIYARGFGYANKEKQKLVEPTSLFRITDLSMPITAVAIMKLIQEKKLTLNDKAFRILSHLKPPSGKQSDERLSQITIRHLLEHSGGWDSRQKGEPMMTLSRKAADAFRTSRPANVTTIIRYMMGQPLDFPPGTKHVRSHLGYCILGRIIEKVTGVSYEKYVAQNIFKPAGIKNMHLAKTRLRDQRFDEVIYYDYPALRTTSIFPDETKQITRPYGFFNIQEMDASTAWTASVIDMLRFVMVIDGRGPQRDILNRQTTALMTAKPLCGWQDNFYYAKGWMVRPIERNWWHSGFTVGSSAFVGRFGNGAAWVGFFNFYPYKIAKFSLILDQTLWRAYLSTKSFPEHDLFEKY</sequence>
<evidence type="ECO:0000313" key="4">
    <source>
        <dbReference type="EMBL" id="BBM82102.1"/>
    </source>
</evidence>
<proteinExistence type="predicted"/>
<evidence type="ECO:0000259" key="3">
    <source>
        <dbReference type="PROSITE" id="PS50011"/>
    </source>
</evidence>
<dbReference type="Pfam" id="PF00144">
    <property type="entry name" value="Beta-lactamase"/>
    <property type="match status" value="1"/>
</dbReference>
<dbReference type="GO" id="GO:0004672">
    <property type="term" value="F:protein kinase activity"/>
    <property type="evidence" value="ECO:0007669"/>
    <property type="project" value="InterPro"/>
</dbReference>
<dbReference type="OrthoDB" id="9797709at2"/>
<feature type="region of interest" description="Disordered" evidence="1">
    <location>
        <begin position="324"/>
        <end position="347"/>
    </location>
</feature>
<dbReference type="SUPFAM" id="SSF56112">
    <property type="entry name" value="Protein kinase-like (PK-like)"/>
    <property type="match status" value="1"/>
</dbReference>
<dbReference type="InterPro" id="IPR000719">
    <property type="entry name" value="Prot_kinase_dom"/>
</dbReference>
<keyword evidence="5" id="KW-1185">Reference proteome</keyword>
<dbReference type="InterPro" id="IPR008271">
    <property type="entry name" value="Ser/Thr_kinase_AS"/>
</dbReference>
<dbReference type="SMART" id="SM00220">
    <property type="entry name" value="S_TKc"/>
    <property type="match status" value="1"/>
</dbReference>
<evidence type="ECO:0000313" key="5">
    <source>
        <dbReference type="Proteomes" id="UP000326354"/>
    </source>
</evidence>